<reference evidence="1" key="1">
    <citation type="journal article" date="2022" name="bioRxiv">
        <title>Sequencing and chromosome-scale assembly of the giantPleurodeles waltlgenome.</title>
        <authorList>
            <person name="Brown T."/>
            <person name="Elewa A."/>
            <person name="Iarovenko S."/>
            <person name="Subramanian E."/>
            <person name="Araus A.J."/>
            <person name="Petzold A."/>
            <person name="Susuki M."/>
            <person name="Suzuki K.-i.T."/>
            <person name="Hayashi T."/>
            <person name="Toyoda A."/>
            <person name="Oliveira C."/>
            <person name="Osipova E."/>
            <person name="Leigh N.D."/>
            <person name="Simon A."/>
            <person name="Yun M.H."/>
        </authorList>
    </citation>
    <scope>NUCLEOTIDE SEQUENCE</scope>
    <source>
        <strain evidence="1">20211129_DDA</strain>
        <tissue evidence="1">Liver</tissue>
    </source>
</reference>
<protein>
    <submittedName>
        <fullName evidence="1">Uncharacterized protein</fullName>
    </submittedName>
</protein>
<proteinExistence type="predicted"/>
<dbReference type="EMBL" id="JANPWB010000002">
    <property type="protein sequence ID" value="KAJ1206220.1"/>
    <property type="molecule type" value="Genomic_DNA"/>
</dbReference>
<dbReference type="AlphaFoldDB" id="A0AAV7W1K7"/>
<name>A0AAV7W1K7_PLEWA</name>
<evidence type="ECO:0000313" key="2">
    <source>
        <dbReference type="Proteomes" id="UP001066276"/>
    </source>
</evidence>
<gene>
    <name evidence="1" type="ORF">NDU88_001629</name>
</gene>
<organism evidence="1 2">
    <name type="scientific">Pleurodeles waltl</name>
    <name type="common">Iberian ribbed newt</name>
    <dbReference type="NCBI Taxonomy" id="8319"/>
    <lineage>
        <taxon>Eukaryota</taxon>
        <taxon>Metazoa</taxon>
        <taxon>Chordata</taxon>
        <taxon>Craniata</taxon>
        <taxon>Vertebrata</taxon>
        <taxon>Euteleostomi</taxon>
        <taxon>Amphibia</taxon>
        <taxon>Batrachia</taxon>
        <taxon>Caudata</taxon>
        <taxon>Salamandroidea</taxon>
        <taxon>Salamandridae</taxon>
        <taxon>Pleurodelinae</taxon>
        <taxon>Pleurodeles</taxon>
    </lineage>
</organism>
<evidence type="ECO:0000313" key="1">
    <source>
        <dbReference type="EMBL" id="KAJ1206220.1"/>
    </source>
</evidence>
<sequence>MVEEIVMVEPQLFGGEVQQISIARKMELRRRIVDRVNIVRTKSLQKGRHKEDVEDLRGKVCSIAARLQLAIGMTCGGPPPTPPQLTAWEEQILAILRDSLE</sequence>
<dbReference type="Proteomes" id="UP001066276">
    <property type="component" value="Chromosome 1_2"/>
</dbReference>
<keyword evidence="2" id="KW-1185">Reference proteome</keyword>
<comment type="caution">
    <text evidence="1">The sequence shown here is derived from an EMBL/GenBank/DDBJ whole genome shotgun (WGS) entry which is preliminary data.</text>
</comment>
<accession>A0AAV7W1K7</accession>